<sequence length="331" mass="38998">MITNNNEPKEAEVVETEVAKGEQNEVLEEHPKIREKIKKKRRPKLMPKTVKLPVPKVPAKRISPRFEELARPAIHNVLFTLRHKAWILPPTLVDNLTKIVEVKTCISPEEAARVLRQKKRKTKKITQLPPLAKKWAKEIAKLDTVQIPSTLDKDMAICQYVLAVNFVKSILERQCQTHRKDLREIARVILKRLMSINEYTNTRNNDDRTTQQLHLLAEIIACWIAEVLVEVAEADKETLEKYYKKREMKETEVDDDEETDSEEDYLNQMEQKKYEKKSEDEVMEREKKDKKEDVEDEKVKQEQKTEEYMEKNDKDEIPDEVVPDETIETEE</sequence>
<organism evidence="3">
    <name type="scientific">Harpegnathos saltator</name>
    <name type="common">Jerdon's jumping ant</name>
    <dbReference type="NCBI Taxonomy" id="610380"/>
    <lineage>
        <taxon>Eukaryota</taxon>
        <taxon>Metazoa</taxon>
        <taxon>Ecdysozoa</taxon>
        <taxon>Arthropoda</taxon>
        <taxon>Hexapoda</taxon>
        <taxon>Insecta</taxon>
        <taxon>Pterygota</taxon>
        <taxon>Neoptera</taxon>
        <taxon>Endopterygota</taxon>
        <taxon>Hymenoptera</taxon>
        <taxon>Apocrita</taxon>
        <taxon>Aculeata</taxon>
        <taxon>Formicoidea</taxon>
        <taxon>Formicidae</taxon>
        <taxon>Ponerinae</taxon>
        <taxon>Ponerini</taxon>
        <taxon>Harpegnathos</taxon>
    </lineage>
</organism>
<dbReference type="EMBL" id="GL448037">
    <property type="protein sequence ID" value="EFN85485.1"/>
    <property type="molecule type" value="Genomic_DNA"/>
</dbReference>
<feature type="compositionally biased region" description="Acidic residues" evidence="1">
    <location>
        <begin position="316"/>
        <end position="331"/>
    </location>
</feature>
<feature type="compositionally biased region" description="Basic and acidic residues" evidence="1">
    <location>
        <begin position="7"/>
        <end position="33"/>
    </location>
</feature>
<accession>E2BFG3</accession>
<gene>
    <name evidence="2" type="ORF">EAI_09137</name>
</gene>
<feature type="region of interest" description="Disordered" evidence="1">
    <location>
        <begin position="1"/>
        <end position="33"/>
    </location>
</feature>
<feature type="compositionally biased region" description="Acidic residues" evidence="1">
    <location>
        <begin position="252"/>
        <end position="265"/>
    </location>
</feature>
<name>E2BFG3_HARSA</name>
<protein>
    <submittedName>
        <fullName evidence="2">Uncharacterized protein</fullName>
    </submittedName>
</protein>
<evidence type="ECO:0000256" key="1">
    <source>
        <dbReference type="SAM" id="MobiDB-lite"/>
    </source>
</evidence>
<dbReference type="PhylomeDB" id="E2BFG3"/>
<dbReference type="OMA" id="MSINEYT"/>
<dbReference type="STRING" id="610380.E2BFG3"/>
<reference evidence="2 3" key="1">
    <citation type="journal article" date="2010" name="Science">
        <title>Genomic comparison of the ants Camponotus floridanus and Harpegnathos saltator.</title>
        <authorList>
            <person name="Bonasio R."/>
            <person name="Zhang G."/>
            <person name="Ye C."/>
            <person name="Mutti N.S."/>
            <person name="Fang X."/>
            <person name="Qin N."/>
            <person name="Donahue G."/>
            <person name="Yang P."/>
            <person name="Li Q."/>
            <person name="Li C."/>
            <person name="Zhang P."/>
            <person name="Huang Z."/>
            <person name="Berger S.L."/>
            <person name="Reinberg D."/>
            <person name="Wang J."/>
            <person name="Liebig J."/>
        </authorList>
    </citation>
    <scope>NUCLEOTIDE SEQUENCE [LARGE SCALE GENOMIC DNA]</scope>
    <source>
        <strain evidence="2 3">R22 G/1</strain>
    </source>
</reference>
<proteinExistence type="predicted"/>
<dbReference type="Proteomes" id="UP000008237">
    <property type="component" value="Unassembled WGS sequence"/>
</dbReference>
<evidence type="ECO:0000313" key="2">
    <source>
        <dbReference type="EMBL" id="EFN85485.1"/>
    </source>
</evidence>
<dbReference type="OrthoDB" id="343296at2759"/>
<keyword evidence="3" id="KW-1185">Reference proteome</keyword>
<feature type="region of interest" description="Disordered" evidence="1">
    <location>
        <begin position="247"/>
        <end position="331"/>
    </location>
</feature>
<feature type="compositionally biased region" description="Basic and acidic residues" evidence="1">
    <location>
        <begin position="270"/>
        <end position="315"/>
    </location>
</feature>
<evidence type="ECO:0000313" key="3">
    <source>
        <dbReference type="Proteomes" id="UP000008237"/>
    </source>
</evidence>
<dbReference type="InParanoid" id="E2BFG3"/>
<dbReference type="KEGG" id="hst:105182208"/>
<dbReference type="AlphaFoldDB" id="E2BFG3"/>